<reference evidence="1" key="2">
    <citation type="journal article" date="2015" name="Data Brief">
        <title>Shoot transcriptome of the giant reed, Arundo donax.</title>
        <authorList>
            <person name="Barrero R.A."/>
            <person name="Guerrero F.D."/>
            <person name="Moolhuijzen P."/>
            <person name="Goolsby J.A."/>
            <person name="Tidwell J."/>
            <person name="Bellgard S.E."/>
            <person name="Bellgard M.I."/>
        </authorList>
    </citation>
    <scope>NUCLEOTIDE SEQUENCE</scope>
    <source>
        <tissue evidence="1">Shoot tissue taken approximately 20 cm above the soil surface</tissue>
    </source>
</reference>
<organism evidence="1">
    <name type="scientific">Arundo donax</name>
    <name type="common">Giant reed</name>
    <name type="synonym">Donax arundinaceus</name>
    <dbReference type="NCBI Taxonomy" id="35708"/>
    <lineage>
        <taxon>Eukaryota</taxon>
        <taxon>Viridiplantae</taxon>
        <taxon>Streptophyta</taxon>
        <taxon>Embryophyta</taxon>
        <taxon>Tracheophyta</taxon>
        <taxon>Spermatophyta</taxon>
        <taxon>Magnoliopsida</taxon>
        <taxon>Liliopsida</taxon>
        <taxon>Poales</taxon>
        <taxon>Poaceae</taxon>
        <taxon>PACMAD clade</taxon>
        <taxon>Arundinoideae</taxon>
        <taxon>Arundineae</taxon>
        <taxon>Arundo</taxon>
    </lineage>
</organism>
<reference evidence="1" key="1">
    <citation type="submission" date="2014-09" db="EMBL/GenBank/DDBJ databases">
        <authorList>
            <person name="Magalhaes I.L.F."/>
            <person name="Oliveira U."/>
            <person name="Santos F.R."/>
            <person name="Vidigal T.H.D.A."/>
            <person name="Brescovit A.D."/>
            <person name="Santos A.J."/>
        </authorList>
    </citation>
    <scope>NUCLEOTIDE SEQUENCE</scope>
    <source>
        <tissue evidence="1">Shoot tissue taken approximately 20 cm above the soil surface</tissue>
    </source>
</reference>
<dbReference type="EMBL" id="GBRH01239950">
    <property type="protein sequence ID" value="JAD57945.1"/>
    <property type="molecule type" value="Transcribed_RNA"/>
</dbReference>
<sequence length="13" mass="1450">MGVVPGLKIFLYL</sequence>
<proteinExistence type="predicted"/>
<name>A0A0A9B9N3_ARUDO</name>
<protein>
    <submittedName>
        <fullName evidence="1">Uncharacterized protein</fullName>
    </submittedName>
</protein>
<accession>A0A0A9B9N3</accession>
<evidence type="ECO:0000313" key="1">
    <source>
        <dbReference type="EMBL" id="JAD57945.1"/>
    </source>
</evidence>